<evidence type="ECO:0000313" key="1">
    <source>
        <dbReference type="EMBL" id="CAL8146640.1"/>
    </source>
</evidence>
<accession>A0ABP1S9I8</accession>
<dbReference type="EMBL" id="CAXLJM020000164">
    <property type="protein sequence ID" value="CAL8146640.1"/>
    <property type="molecule type" value="Genomic_DNA"/>
</dbReference>
<comment type="caution">
    <text evidence="1">The sequence shown here is derived from an EMBL/GenBank/DDBJ whole genome shotgun (WGS) entry which is preliminary data.</text>
</comment>
<name>A0ABP1S9I8_9HEXA</name>
<gene>
    <name evidence="1" type="ORF">ODALV1_LOCUS30882</name>
</gene>
<reference evidence="1 2" key="1">
    <citation type="submission" date="2024-08" db="EMBL/GenBank/DDBJ databases">
        <authorList>
            <person name="Cucini C."/>
            <person name="Frati F."/>
        </authorList>
    </citation>
    <scope>NUCLEOTIDE SEQUENCE [LARGE SCALE GENOMIC DNA]</scope>
</reference>
<protein>
    <submittedName>
        <fullName evidence="1">Uncharacterized protein</fullName>
    </submittedName>
</protein>
<evidence type="ECO:0000313" key="2">
    <source>
        <dbReference type="Proteomes" id="UP001642540"/>
    </source>
</evidence>
<organism evidence="1 2">
    <name type="scientific">Orchesella dallaii</name>
    <dbReference type="NCBI Taxonomy" id="48710"/>
    <lineage>
        <taxon>Eukaryota</taxon>
        <taxon>Metazoa</taxon>
        <taxon>Ecdysozoa</taxon>
        <taxon>Arthropoda</taxon>
        <taxon>Hexapoda</taxon>
        <taxon>Collembola</taxon>
        <taxon>Entomobryomorpha</taxon>
        <taxon>Entomobryoidea</taxon>
        <taxon>Orchesellidae</taxon>
        <taxon>Orchesellinae</taxon>
        <taxon>Orchesella</taxon>
    </lineage>
</organism>
<proteinExistence type="predicted"/>
<dbReference type="Proteomes" id="UP001642540">
    <property type="component" value="Unassembled WGS sequence"/>
</dbReference>
<keyword evidence="2" id="KW-1185">Reference proteome</keyword>
<sequence length="108" mass="12482">MIYSYEIIFYYREFQSFKTPCINYIITLRDFYGIHCVCLCMCIQISSLYYSSTSIKVQKVLGRISPCYTLVVTADAASVLCILKQSKTATNLRFDAFGKDLTQNFYNV</sequence>